<feature type="transmembrane region" description="Helical" evidence="1">
    <location>
        <begin position="6"/>
        <end position="22"/>
    </location>
</feature>
<keyword evidence="1" id="KW-0812">Transmembrane</keyword>
<evidence type="ECO:0000256" key="1">
    <source>
        <dbReference type="SAM" id="Phobius"/>
    </source>
</evidence>
<evidence type="ECO:0000313" key="2">
    <source>
        <dbReference type="EMBL" id="PMC79916.1"/>
    </source>
</evidence>
<keyword evidence="3" id="KW-1185">Reference proteome</keyword>
<accession>A0A2N6UEC3</accession>
<feature type="transmembrane region" description="Helical" evidence="1">
    <location>
        <begin position="43"/>
        <end position="60"/>
    </location>
</feature>
<evidence type="ECO:0000313" key="3">
    <source>
        <dbReference type="Proteomes" id="UP000235701"/>
    </source>
</evidence>
<dbReference type="AlphaFoldDB" id="A0A2N6UEC3"/>
<gene>
    <name evidence="2" type="ORF">CJ191_03870</name>
</gene>
<proteinExistence type="predicted"/>
<keyword evidence="1" id="KW-0472">Membrane</keyword>
<sequence length="89" mass="10432">MLITFFVGLIFLALYLFLALKIRQDNRIQNVLYYKTPEWFKQLIIGILLICSYFFVLDILNLENNGFTLLVIATISSMLNSIFIKPKNH</sequence>
<keyword evidence="1" id="KW-1133">Transmembrane helix</keyword>
<protein>
    <submittedName>
        <fullName evidence="2">Uncharacterized protein</fullName>
    </submittedName>
</protein>
<comment type="caution">
    <text evidence="2">The sequence shown here is derived from an EMBL/GenBank/DDBJ whole genome shotgun (WGS) entry which is preliminary data.</text>
</comment>
<reference evidence="2 3" key="1">
    <citation type="submission" date="2017-09" db="EMBL/GenBank/DDBJ databases">
        <title>Bacterial strain isolated from the female urinary microbiota.</title>
        <authorList>
            <person name="Thomas-White K."/>
            <person name="Kumar N."/>
            <person name="Forster S."/>
            <person name="Putonti C."/>
            <person name="Lawley T."/>
            <person name="Wolfe A.J."/>
        </authorList>
    </citation>
    <scope>NUCLEOTIDE SEQUENCE [LARGE SCALE GENOMIC DNA]</scope>
    <source>
        <strain evidence="2 3">UMB0240</strain>
    </source>
</reference>
<organism evidence="2 3">
    <name type="scientific">Aerococcus viridans</name>
    <dbReference type="NCBI Taxonomy" id="1377"/>
    <lineage>
        <taxon>Bacteria</taxon>
        <taxon>Bacillati</taxon>
        <taxon>Bacillota</taxon>
        <taxon>Bacilli</taxon>
        <taxon>Lactobacillales</taxon>
        <taxon>Aerococcaceae</taxon>
        <taxon>Aerococcus</taxon>
    </lineage>
</organism>
<feature type="transmembrane region" description="Helical" evidence="1">
    <location>
        <begin position="66"/>
        <end position="84"/>
    </location>
</feature>
<dbReference type="Proteomes" id="UP000235701">
    <property type="component" value="Unassembled WGS sequence"/>
</dbReference>
<dbReference type="EMBL" id="PNHQ01000007">
    <property type="protein sequence ID" value="PMC79916.1"/>
    <property type="molecule type" value="Genomic_DNA"/>
</dbReference>
<name>A0A2N6UEC3_9LACT</name>